<dbReference type="SUPFAM" id="SSF55257">
    <property type="entry name" value="RBP11-like subunits of RNA polymerase"/>
    <property type="match status" value="1"/>
</dbReference>
<feature type="region of interest" description="Alpha N-terminal domain (alpha-NTD)" evidence="11">
    <location>
        <begin position="1"/>
        <end position="233"/>
    </location>
</feature>
<comment type="function">
    <text evidence="11">DNA-dependent RNA polymerase catalyzes the transcription of DNA into RNA using the four ribonucleoside triphosphates as substrates.</text>
</comment>
<evidence type="ECO:0000256" key="10">
    <source>
        <dbReference type="ARBA" id="ARBA00048552"/>
    </source>
</evidence>
<evidence type="ECO:0000313" key="14">
    <source>
        <dbReference type="Proteomes" id="UP000190102"/>
    </source>
</evidence>
<dbReference type="SUPFAM" id="SSF56553">
    <property type="entry name" value="Insert subdomain of RNA polymerase alpha subunit"/>
    <property type="match status" value="1"/>
</dbReference>
<evidence type="ECO:0000313" key="13">
    <source>
        <dbReference type="EMBL" id="SJZ87400.1"/>
    </source>
</evidence>
<dbReference type="Pfam" id="PF03118">
    <property type="entry name" value="RNA_pol_A_CTD"/>
    <property type="match status" value="1"/>
</dbReference>
<accession>A0A1T4P737</accession>
<evidence type="ECO:0000256" key="1">
    <source>
        <dbReference type="ARBA" id="ARBA00007123"/>
    </source>
</evidence>
<dbReference type="EMBL" id="FUWR01000009">
    <property type="protein sequence ID" value="SJZ87400.1"/>
    <property type="molecule type" value="Genomic_DNA"/>
</dbReference>
<dbReference type="InterPro" id="IPR011262">
    <property type="entry name" value="DNA-dir_RNA_pol_insert"/>
</dbReference>
<feature type="domain" description="DNA-directed RNA polymerase RpoA/D/Rpb3-type" evidence="12">
    <location>
        <begin position="25"/>
        <end position="232"/>
    </location>
</feature>
<evidence type="ECO:0000256" key="7">
    <source>
        <dbReference type="ARBA" id="ARBA00023163"/>
    </source>
</evidence>
<name>A0A1T4P737_9BACT</name>
<comment type="similarity">
    <text evidence="1 11">Belongs to the RNA polymerase alpha chain family.</text>
</comment>
<dbReference type="GO" id="GO:0006351">
    <property type="term" value="P:DNA-templated transcription"/>
    <property type="evidence" value="ECO:0007669"/>
    <property type="project" value="UniProtKB-UniRule"/>
</dbReference>
<evidence type="ECO:0000256" key="4">
    <source>
        <dbReference type="ARBA" id="ARBA00022478"/>
    </source>
</evidence>
<evidence type="ECO:0000256" key="3">
    <source>
        <dbReference type="ARBA" id="ARBA00015972"/>
    </source>
</evidence>
<dbReference type="GO" id="GO:0005737">
    <property type="term" value="C:cytoplasm"/>
    <property type="evidence" value="ECO:0007669"/>
    <property type="project" value="UniProtKB-ARBA"/>
</dbReference>
<dbReference type="Pfam" id="PF01000">
    <property type="entry name" value="RNA_pol_A_bac"/>
    <property type="match status" value="1"/>
</dbReference>
<comment type="catalytic activity">
    <reaction evidence="10 11">
        <text>RNA(n) + a ribonucleoside 5'-triphosphate = RNA(n+1) + diphosphate</text>
        <dbReference type="Rhea" id="RHEA:21248"/>
        <dbReference type="Rhea" id="RHEA-COMP:14527"/>
        <dbReference type="Rhea" id="RHEA-COMP:17342"/>
        <dbReference type="ChEBI" id="CHEBI:33019"/>
        <dbReference type="ChEBI" id="CHEBI:61557"/>
        <dbReference type="ChEBI" id="CHEBI:140395"/>
        <dbReference type="EC" id="2.7.7.6"/>
    </reaction>
</comment>
<dbReference type="EC" id="2.7.7.6" evidence="2 11"/>
<evidence type="ECO:0000256" key="11">
    <source>
        <dbReference type="HAMAP-Rule" id="MF_00059"/>
    </source>
</evidence>
<dbReference type="GO" id="GO:0003677">
    <property type="term" value="F:DNA binding"/>
    <property type="evidence" value="ECO:0007669"/>
    <property type="project" value="UniProtKB-UniRule"/>
</dbReference>
<protein>
    <recommendedName>
        <fullName evidence="3 11">DNA-directed RNA polymerase subunit alpha</fullName>
        <shortName evidence="11">RNAP subunit alpha</shortName>
        <ecNumber evidence="2 11">2.7.7.6</ecNumber>
    </recommendedName>
    <alternativeName>
        <fullName evidence="9 11">RNA polymerase subunit alpha</fullName>
    </alternativeName>
    <alternativeName>
        <fullName evidence="8 11">Transcriptase subunit alpha</fullName>
    </alternativeName>
</protein>
<evidence type="ECO:0000256" key="2">
    <source>
        <dbReference type="ARBA" id="ARBA00012418"/>
    </source>
</evidence>
<dbReference type="OrthoDB" id="9805706at2"/>
<keyword evidence="5 11" id="KW-0808">Transferase</keyword>
<proteinExistence type="inferred from homology"/>
<dbReference type="InterPro" id="IPR036603">
    <property type="entry name" value="RBP11-like"/>
</dbReference>
<reference evidence="14" key="1">
    <citation type="submission" date="2017-02" db="EMBL/GenBank/DDBJ databases">
        <authorList>
            <person name="Varghese N."/>
            <person name="Submissions S."/>
        </authorList>
    </citation>
    <scope>NUCLEOTIDE SEQUENCE [LARGE SCALE GENOMIC DNA]</scope>
    <source>
        <strain evidence="14">ATCC BAA-34</strain>
    </source>
</reference>
<dbReference type="InterPro" id="IPR011260">
    <property type="entry name" value="RNAP_asu_C"/>
</dbReference>
<dbReference type="NCBIfam" id="NF003513">
    <property type="entry name" value="PRK05182.1-2"/>
    <property type="match status" value="1"/>
</dbReference>
<keyword evidence="6 11" id="KW-0548">Nucleotidyltransferase</keyword>
<evidence type="ECO:0000259" key="12">
    <source>
        <dbReference type="SMART" id="SM00662"/>
    </source>
</evidence>
<dbReference type="HAMAP" id="MF_00059">
    <property type="entry name" value="RNApol_bact_RpoA"/>
    <property type="match status" value="1"/>
</dbReference>
<dbReference type="Pfam" id="PF01193">
    <property type="entry name" value="RNA_pol_L"/>
    <property type="match status" value="1"/>
</dbReference>
<feature type="region of interest" description="Alpha C-terminal domain (alpha-CTD)" evidence="11">
    <location>
        <begin position="251"/>
        <end position="340"/>
    </location>
</feature>
<dbReference type="CDD" id="cd06928">
    <property type="entry name" value="RNAP_alpha_NTD"/>
    <property type="match status" value="1"/>
</dbReference>
<comment type="domain">
    <text evidence="11">The N-terminal domain is essential for RNAP assembly and basal transcription, whereas the C-terminal domain is involved in interaction with transcriptional regulators and with upstream promoter elements.</text>
</comment>
<dbReference type="GO" id="GO:0000428">
    <property type="term" value="C:DNA-directed RNA polymerase complex"/>
    <property type="evidence" value="ECO:0007669"/>
    <property type="project" value="UniProtKB-KW"/>
</dbReference>
<evidence type="ECO:0000256" key="6">
    <source>
        <dbReference type="ARBA" id="ARBA00022695"/>
    </source>
</evidence>
<dbReference type="Gene3D" id="2.170.120.12">
    <property type="entry name" value="DNA-directed RNA polymerase, insert domain"/>
    <property type="match status" value="1"/>
</dbReference>
<dbReference type="NCBIfam" id="TIGR02027">
    <property type="entry name" value="rpoA"/>
    <property type="match status" value="1"/>
</dbReference>
<dbReference type="InterPro" id="IPR036643">
    <property type="entry name" value="RNApol_insert_sf"/>
</dbReference>
<organism evidence="13 14">
    <name type="scientific">Trichlorobacter thiogenes</name>
    <dbReference type="NCBI Taxonomy" id="115783"/>
    <lineage>
        <taxon>Bacteria</taxon>
        <taxon>Pseudomonadati</taxon>
        <taxon>Thermodesulfobacteriota</taxon>
        <taxon>Desulfuromonadia</taxon>
        <taxon>Geobacterales</taxon>
        <taxon>Geobacteraceae</taxon>
        <taxon>Trichlorobacter</taxon>
    </lineage>
</organism>
<dbReference type="FunFam" id="1.10.150.20:FF:000001">
    <property type="entry name" value="DNA-directed RNA polymerase subunit alpha"/>
    <property type="match status" value="1"/>
</dbReference>
<dbReference type="InterPro" id="IPR011773">
    <property type="entry name" value="DNA-dir_RpoA"/>
</dbReference>
<dbReference type="InterPro" id="IPR011263">
    <property type="entry name" value="DNA-dir_RNA_pol_RpoA/D/Rpb3"/>
</dbReference>
<evidence type="ECO:0000256" key="8">
    <source>
        <dbReference type="ARBA" id="ARBA00032524"/>
    </source>
</evidence>
<dbReference type="SUPFAM" id="SSF47789">
    <property type="entry name" value="C-terminal domain of RNA polymerase alpha subunit"/>
    <property type="match status" value="1"/>
</dbReference>
<comment type="subunit">
    <text evidence="11">Homodimer. The RNAP catalytic core consists of 2 alpha, 1 beta, 1 beta' and 1 omega subunit. When a sigma factor is associated with the core the holoenzyme is formed, which can initiate transcription.</text>
</comment>
<dbReference type="Gene3D" id="1.10.150.20">
    <property type="entry name" value="5' to 3' exonuclease, C-terminal subdomain"/>
    <property type="match status" value="1"/>
</dbReference>
<keyword evidence="7 11" id="KW-0804">Transcription</keyword>
<dbReference type="RefSeq" id="WP_078790154.1">
    <property type="nucleotide sequence ID" value="NZ_FUWR01000009.1"/>
</dbReference>
<dbReference type="GO" id="GO:0003899">
    <property type="term" value="F:DNA-directed RNA polymerase activity"/>
    <property type="evidence" value="ECO:0007669"/>
    <property type="project" value="UniProtKB-UniRule"/>
</dbReference>
<sequence length="340" mass="38082">MYKNWRDLIKPKQLQIEKETLTPMYGKFVAEPFERGFGTTLGNSLRRVLLSSLQGAAITSVRIKGVQHEFSSIPGVTEDVTDIILNLKSVRLRFHGTDQATIRVIHKGDGIIKAADIMVPHNVEIMNPEMHIATCGKDAVLEMEMTVKIGKGYVSADRNRDEKAPVGTIPIDAIFSPIIKVNFVVSNARVGQMTDYDKLTLEVWTDGSAKPDDAIAYAAKIVKEQMSIFINFDEESEPLYQDEAAEDDSKINENLYRTVEELELSVRSANCLKNAGIKLIGELVSKSEAEMLKTQNFGRKSLNEIKDILNEMGLTFGMKLDSFPDPEVIKRLRGEQKDEE</sequence>
<dbReference type="SMART" id="SM00662">
    <property type="entry name" value="RPOLD"/>
    <property type="match status" value="1"/>
</dbReference>
<keyword evidence="14" id="KW-1185">Reference proteome</keyword>
<evidence type="ECO:0000256" key="9">
    <source>
        <dbReference type="ARBA" id="ARBA00033070"/>
    </source>
</evidence>
<dbReference type="Proteomes" id="UP000190102">
    <property type="component" value="Unassembled WGS sequence"/>
</dbReference>
<dbReference type="NCBIfam" id="NF003519">
    <property type="entry name" value="PRK05182.2-5"/>
    <property type="match status" value="1"/>
</dbReference>
<gene>
    <name evidence="11" type="primary">rpoA</name>
    <name evidence="13" type="ORF">SAMN02745119_01865</name>
</gene>
<keyword evidence="4 11" id="KW-0240">DNA-directed RNA polymerase</keyword>
<dbReference type="Gene3D" id="3.30.1360.10">
    <property type="entry name" value="RNA polymerase, RBP11-like subunit"/>
    <property type="match status" value="1"/>
</dbReference>
<dbReference type="STRING" id="115783.SAMN02745119_01865"/>
<dbReference type="GO" id="GO:0046983">
    <property type="term" value="F:protein dimerization activity"/>
    <property type="evidence" value="ECO:0007669"/>
    <property type="project" value="InterPro"/>
</dbReference>
<dbReference type="AlphaFoldDB" id="A0A1T4P737"/>
<evidence type="ECO:0000256" key="5">
    <source>
        <dbReference type="ARBA" id="ARBA00022679"/>
    </source>
</evidence>
<dbReference type="FunFam" id="2.170.120.12:FF:000001">
    <property type="entry name" value="DNA-directed RNA polymerase subunit alpha"/>
    <property type="match status" value="1"/>
</dbReference>